<evidence type="ECO:0000256" key="7">
    <source>
        <dbReference type="SAM" id="Phobius"/>
    </source>
</evidence>
<evidence type="ECO:0000256" key="1">
    <source>
        <dbReference type="ARBA" id="ARBA00001971"/>
    </source>
</evidence>
<comment type="similarity">
    <text evidence="2">Belongs to the cytochrome P450 family.</text>
</comment>
<dbReference type="GO" id="GO:0005506">
    <property type="term" value="F:iron ion binding"/>
    <property type="evidence" value="ECO:0007669"/>
    <property type="project" value="InterPro"/>
</dbReference>
<dbReference type="GO" id="GO:0004497">
    <property type="term" value="F:monooxygenase activity"/>
    <property type="evidence" value="ECO:0007669"/>
    <property type="project" value="InterPro"/>
</dbReference>
<gene>
    <name evidence="8" type="ORF">PGRI_025310</name>
</gene>
<keyword evidence="3 6" id="KW-0479">Metal-binding</keyword>
<dbReference type="OrthoDB" id="1844152at2759"/>
<dbReference type="PANTHER" id="PTHR46206">
    <property type="entry name" value="CYTOCHROME P450"/>
    <property type="match status" value="1"/>
</dbReference>
<dbReference type="OMA" id="GTCIGIP"/>
<keyword evidence="7" id="KW-1133">Transmembrane helix</keyword>
<evidence type="ECO:0000313" key="9">
    <source>
        <dbReference type="Proteomes" id="UP000070168"/>
    </source>
</evidence>
<evidence type="ECO:0000313" key="8">
    <source>
        <dbReference type="EMBL" id="KXG48661.1"/>
    </source>
</evidence>
<proteinExistence type="inferred from homology"/>
<dbReference type="EMBL" id="LHQR01000065">
    <property type="protein sequence ID" value="KXG48661.1"/>
    <property type="molecule type" value="Genomic_DNA"/>
</dbReference>
<feature type="transmembrane region" description="Helical" evidence="7">
    <location>
        <begin position="21"/>
        <end position="41"/>
    </location>
</feature>
<dbReference type="STRING" id="5078.A0A135LI48"/>
<dbReference type="CDD" id="cd11041">
    <property type="entry name" value="CYP503A1-like"/>
    <property type="match status" value="1"/>
</dbReference>
<evidence type="ECO:0000256" key="2">
    <source>
        <dbReference type="ARBA" id="ARBA00010617"/>
    </source>
</evidence>
<dbReference type="InterPro" id="IPR036396">
    <property type="entry name" value="Cyt_P450_sf"/>
</dbReference>
<dbReference type="InterPro" id="IPR002403">
    <property type="entry name" value="Cyt_P450_E_grp-IV"/>
</dbReference>
<evidence type="ECO:0000256" key="6">
    <source>
        <dbReference type="PIRSR" id="PIRSR602403-1"/>
    </source>
</evidence>
<reference evidence="8 9" key="1">
    <citation type="journal article" date="2016" name="BMC Genomics">
        <title>Genome sequencing and secondary metabolism of the postharvest pathogen Penicillium griseofulvum.</title>
        <authorList>
            <person name="Banani H."/>
            <person name="Marcet-Houben M."/>
            <person name="Ballester A.R."/>
            <person name="Abbruscato P."/>
            <person name="Gonzalez-Candelas L."/>
            <person name="Gabaldon T."/>
            <person name="Spadaro D."/>
        </authorList>
    </citation>
    <scope>NUCLEOTIDE SEQUENCE [LARGE SCALE GENOMIC DNA]</scope>
    <source>
        <strain evidence="8 9">PG3</strain>
    </source>
</reference>
<comment type="cofactor">
    <cofactor evidence="1 6">
        <name>heme</name>
        <dbReference type="ChEBI" id="CHEBI:30413"/>
    </cofactor>
</comment>
<keyword evidence="6" id="KW-0349">Heme</keyword>
<dbReference type="Gene3D" id="1.10.630.10">
    <property type="entry name" value="Cytochrome P450"/>
    <property type="match status" value="1"/>
</dbReference>
<evidence type="ECO:0000256" key="4">
    <source>
        <dbReference type="ARBA" id="ARBA00023002"/>
    </source>
</evidence>
<dbReference type="SUPFAM" id="SSF48264">
    <property type="entry name" value="Cytochrome P450"/>
    <property type="match status" value="1"/>
</dbReference>
<dbReference type="PANTHER" id="PTHR46206:SF7">
    <property type="entry name" value="P450, PUTATIVE (EUROFUNG)-RELATED"/>
    <property type="match status" value="1"/>
</dbReference>
<dbReference type="RefSeq" id="XP_040647197.1">
    <property type="nucleotide sequence ID" value="XM_040790244.1"/>
</dbReference>
<dbReference type="InterPro" id="IPR001128">
    <property type="entry name" value="Cyt_P450"/>
</dbReference>
<evidence type="ECO:0000256" key="3">
    <source>
        <dbReference type="ARBA" id="ARBA00022723"/>
    </source>
</evidence>
<keyword evidence="4" id="KW-0560">Oxidoreductase</keyword>
<keyword evidence="9" id="KW-1185">Reference proteome</keyword>
<dbReference type="GeneID" id="63705544"/>
<sequence length="537" mass="60404">MESINEAAAFVGINSKLLGCMGFAVLVVLAVFLVDYVDLLYRSLPYMKLAPAYPGSYLTGRFWAGDTTGEGLEKSGTEGYYRYTKRGKVFARKTELNNWSLIFPSETSREWRNLPLDQISFSHWAQEGGQIKNHTVLTKAHSKVALLFGKKDLLLAVQKILVRETPRLLPGIIGAGKDSLSEWVPLNLMQACSDLVIKLNARVLYGPAYADDQDFHRRLIMFANGVDGINSVYFAWPRSLWGIVSLIHPTIRGFYANLPELKKKLVPDARARIAKLQAKAAQRKGNVPASDEDITFMTALLQMHIEDGTLKEEENDIENMCMEAVFYTYEFWGPIMPTLFFMIMEIGKNPGYLQALREEISSALGSNGWSSDFLTRTPKFESFIREILRLYLPAQSTVSRRTEKPIYVESMDMNIPAGVNLCVPAKFIHHDPDFYPDPTTFDGFRFYDPVTNNVTIRATTATDTYLSFSHGTGLCPGRTFGVHIVQVLCAIFIMEYDVKLDPNDKQGFPDVQSTKEGRGDGMIGTTNILIRKRMPSV</sequence>
<dbReference type="Pfam" id="PF00067">
    <property type="entry name" value="p450"/>
    <property type="match status" value="1"/>
</dbReference>
<keyword evidence="7" id="KW-0472">Membrane</keyword>
<dbReference type="Proteomes" id="UP000070168">
    <property type="component" value="Unassembled WGS sequence"/>
</dbReference>
<comment type="caution">
    <text evidence="8">The sequence shown here is derived from an EMBL/GenBank/DDBJ whole genome shotgun (WGS) entry which is preliminary data.</text>
</comment>
<evidence type="ECO:0000256" key="5">
    <source>
        <dbReference type="ARBA" id="ARBA00023004"/>
    </source>
</evidence>
<dbReference type="GO" id="GO:0016705">
    <property type="term" value="F:oxidoreductase activity, acting on paired donors, with incorporation or reduction of molecular oxygen"/>
    <property type="evidence" value="ECO:0007669"/>
    <property type="project" value="InterPro"/>
</dbReference>
<accession>A0A135LI48</accession>
<dbReference type="GO" id="GO:0020037">
    <property type="term" value="F:heme binding"/>
    <property type="evidence" value="ECO:0007669"/>
    <property type="project" value="InterPro"/>
</dbReference>
<organism evidence="8 9">
    <name type="scientific">Penicillium patulum</name>
    <name type="common">Penicillium griseofulvum</name>
    <dbReference type="NCBI Taxonomy" id="5078"/>
    <lineage>
        <taxon>Eukaryota</taxon>
        <taxon>Fungi</taxon>
        <taxon>Dikarya</taxon>
        <taxon>Ascomycota</taxon>
        <taxon>Pezizomycotina</taxon>
        <taxon>Eurotiomycetes</taxon>
        <taxon>Eurotiomycetidae</taxon>
        <taxon>Eurotiales</taxon>
        <taxon>Aspergillaceae</taxon>
        <taxon>Penicillium</taxon>
    </lineage>
</organism>
<dbReference type="GO" id="GO:0043386">
    <property type="term" value="P:mycotoxin biosynthetic process"/>
    <property type="evidence" value="ECO:0007669"/>
    <property type="project" value="UniProtKB-ARBA"/>
</dbReference>
<feature type="binding site" description="axial binding residue" evidence="6">
    <location>
        <position position="475"/>
    </location>
    <ligand>
        <name>heme</name>
        <dbReference type="ChEBI" id="CHEBI:30413"/>
    </ligand>
    <ligandPart>
        <name>Fe</name>
        <dbReference type="ChEBI" id="CHEBI:18248"/>
    </ligandPart>
</feature>
<dbReference type="AlphaFoldDB" id="A0A135LI48"/>
<keyword evidence="5 6" id="KW-0408">Iron</keyword>
<keyword evidence="7" id="KW-0812">Transmembrane</keyword>
<name>A0A135LI48_PENPA</name>
<dbReference type="PRINTS" id="PR00465">
    <property type="entry name" value="EP450IV"/>
</dbReference>
<protein>
    <submittedName>
        <fullName evidence="8">Cytochrome P450</fullName>
    </submittedName>
</protein>